<dbReference type="Pfam" id="PF04212">
    <property type="entry name" value="MIT"/>
    <property type="match status" value="1"/>
</dbReference>
<keyword evidence="1" id="KW-0547">Nucleotide-binding</keyword>
<dbReference type="PANTHER" id="PTHR23074:SF83">
    <property type="entry name" value="VACUOLAR PROTEIN SORTING-ASSOCIATED PROTEIN 4A"/>
    <property type="match status" value="1"/>
</dbReference>
<protein>
    <submittedName>
        <fullName evidence="7">MIT domain-containing protein</fullName>
    </submittedName>
</protein>
<dbReference type="GO" id="GO:0016197">
    <property type="term" value="P:endosomal transport"/>
    <property type="evidence" value="ECO:0007669"/>
    <property type="project" value="TreeGrafter"/>
</dbReference>
<dbReference type="EMBL" id="UYRW01001056">
    <property type="protein sequence ID" value="VDK73587.1"/>
    <property type="molecule type" value="Genomic_DNA"/>
</dbReference>
<accession>A0A182E955</accession>
<dbReference type="GO" id="GO:0007033">
    <property type="term" value="P:vacuole organization"/>
    <property type="evidence" value="ECO:0007669"/>
    <property type="project" value="TreeGrafter"/>
</dbReference>
<feature type="compositionally biased region" description="Basic and acidic residues" evidence="3">
    <location>
        <begin position="113"/>
        <end position="146"/>
    </location>
</feature>
<evidence type="ECO:0000259" key="4">
    <source>
        <dbReference type="SMART" id="SM00745"/>
    </source>
</evidence>
<evidence type="ECO:0000313" key="5">
    <source>
        <dbReference type="EMBL" id="VDK73587.1"/>
    </source>
</evidence>
<feature type="region of interest" description="Disordered" evidence="3">
    <location>
        <begin position="113"/>
        <end position="148"/>
    </location>
</feature>
<dbReference type="SMART" id="SM00745">
    <property type="entry name" value="MIT"/>
    <property type="match status" value="1"/>
</dbReference>
<dbReference type="InterPro" id="IPR027417">
    <property type="entry name" value="P-loop_NTPase"/>
</dbReference>
<dbReference type="InterPro" id="IPR050304">
    <property type="entry name" value="MT-severing_AAA_ATPase"/>
</dbReference>
<dbReference type="InterPro" id="IPR036181">
    <property type="entry name" value="MIT_dom_sf"/>
</dbReference>
<evidence type="ECO:0000256" key="2">
    <source>
        <dbReference type="ARBA" id="ARBA00022840"/>
    </source>
</evidence>
<dbReference type="AlphaFoldDB" id="A0A182E955"/>
<dbReference type="GO" id="GO:0005524">
    <property type="term" value="F:ATP binding"/>
    <property type="evidence" value="ECO:0007669"/>
    <property type="project" value="UniProtKB-KW"/>
</dbReference>
<dbReference type="Gene3D" id="3.40.50.300">
    <property type="entry name" value="P-loop containing nucleotide triphosphate hydrolases"/>
    <property type="match status" value="1"/>
</dbReference>
<organism evidence="7">
    <name type="scientific">Onchocerca ochengi</name>
    <name type="common">Filarial nematode worm</name>
    <dbReference type="NCBI Taxonomy" id="42157"/>
    <lineage>
        <taxon>Eukaryota</taxon>
        <taxon>Metazoa</taxon>
        <taxon>Ecdysozoa</taxon>
        <taxon>Nematoda</taxon>
        <taxon>Chromadorea</taxon>
        <taxon>Rhabditida</taxon>
        <taxon>Spirurina</taxon>
        <taxon>Spiruromorpha</taxon>
        <taxon>Filarioidea</taxon>
        <taxon>Onchocercidae</taxon>
        <taxon>Onchocerca</taxon>
    </lineage>
</organism>
<dbReference type="WBParaSite" id="nOo.2.0.1.t04565-RA">
    <property type="protein sequence ID" value="nOo.2.0.1.t04565-RA"/>
    <property type="gene ID" value="nOo.2.0.1.g04565"/>
</dbReference>
<feature type="region of interest" description="Disordered" evidence="3">
    <location>
        <begin position="1"/>
        <end position="29"/>
    </location>
</feature>
<keyword evidence="6" id="KW-1185">Reference proteome</keyword>
<evidence type="ECO:0000313" key="6">
    <source>
        <dbReference type="Proteomes" id="UP000271087"/>
    </source>
</evidence>
<evidence type="ECO:0000256" key="3">
    <source>
        <dbReference type="SAM" id="MobiDB-lite"/>
    </source>
</evidence>
<dbReference type="SUPFAM" id="SSF116846">
    <property type="entry name" value="MIT domain"/>
    <property type="match status" value="1"/>
</dbReference>
<dbReference type="Proteomes" id="UP000271087">
    <property type="component" value="Unassembled WGS sequence"/>
</dbReference>
<dbReference type="PANTHER" id="PTHR23074">
    <property type="entry name" value="AAA DOMAIN-CONTAINING"/>
    <property type="match status" value="1"/>
</dbReference>
<reference evidence="5 6" key="2">
    <citation type="submission" date="2018-08" db="EMBL/GenBank/DDBJ databases">
        <authorList>
            <person name="Laetsch R D."/>
            <person name="Stevens L."/>
            <person name="Kumar S."/>
            <person name="Blaxter L. M."/>
        </authorList>
    </citation>
    <scope>NUCLEOTIDE SEQUENCE [LARGE SCALE GENOMIC DNA]</scope>
</reference>
<evidence type="ECO:0000256" key="1">
    <source>
        <dbReference type="ARBA" id="ARBA00022741"/>
    </source>
</evidence>
<gene>
    <name evidence="5" type="ORF">NOO_LOCUS4565</name>
</gene>
<evidence type="ECO:0000313" key="7">
    <source>
        <dbReference type="WBParaSite" id="nOo.2.0.1.t04565-RA"/>
    </source>
</evidence>
<dbReference type="InterPro" id="IPR007330">
    <property type="entry name" value="MIT_dom"/>
</dbReference>
<dbReference type="Gene3D" id="1.20.58.80">
    <property type="entry name" value="Phosphotransferase system, lactose/cellobiose-type IIA subunit"/>
    <property type="match status" value="1"/>
</dbReference>
<reference evidence="7" key="1">
    <citation type="submission" date="2016-06" db="UniProtKB">
        <authorList>
            <consortium name="WormBaseParasite"/>
        </authorList>
    </citation>
    <scope>IDENTIFICATION</scope>
</reference>
<dbReference type="OrthoDB" id="29072at2759"/>
<dbReference type="FunFam" id="1.20.58.80:FF:000002">
    <property type="entry name" value="Vacuolar protein sorting-associated protein 4A"/>
    <property type="match status" value="1"/>
</dbReference>
<dbReference type="FunFam" id="3.40.50.300:FF:002287">
    <property type="entry name" value="MIT domain protein"/>
    <property type="match status" value="1"/>
</dbReference>
<keyword evidence="2" id="KW-0067">ATP-binding</keyword>
<feature type="compositionally biased region" description="Basic and acidic residues" evidence="3">
    <location>
        <begin position="1"/>
        <end position="17"/>
    </location>
</feature>
<dbReference type="GO" id="GO:0016887">
    <property type="term" value="F:ATP hydrolysis activity"/>
    <property type="evidence" value="ECO:0007669"/>
    <property type="project" value="TreeGrafter"/>
</dbReference>
<dbReference type="STRING" id="42157.A0A182E955"/>
<proteinExistence type="predicted"/>
<sequence>MLRDEESGMCDKTEPKSSSHRFCQGTDANKMKCPKMSGNGSTLQKAIELVTKATEEDKKKNYPEALRLYKHGIDYFLHAIKYEAQSEKQKDTIRQRCASYLDRAEKVKEYLKSGGDRKKAVKDDASGAKGSDSDSEKDTENKKLQERLSGAIVMEKPNVSWDDIAGLEGAKEALKEAVILPIKFPQLFTGLRIS</sequence>
<name>A0A182E955_ONCOC</name>
<feature type="domain" description="MIT" evidence="4">
    <location>
        <begin position="39"/>
        <end position="115"/>
    </location>
</feature>